<evidence type="ECO:0000313" key="1">
    <source>
        <dbReference type="EMBL" id="MBW5890883.1"/>
    </source>
</evidence>
<gene>
    <name evidence="1" type="ORF">IM880_01555</name>
</gene>
<reference evidence="1" key="2">
    <citation type="submission" date="2021-01" db="EMBL/GenBank/DDBJ databases">
        <authorList>
            <person name="Vargas Peralta D."/>
        </authorList>
    </citation>
    <scope>NUCLEOTIDE SEQUENCE</scope>
    <source>
        <strain evidence="1">A3</strain>
    </source>
</reference>
<reference evidence="1" key="1">
    <citation type="journal article" date="2021" name="bioRxiv">
        <title>Identification of Pectobacterium species isolated from the soft rot of tetecho (Neobuxbaumia tetetzo), a columnar cactus, and associated metagenomics.</title>
        <authorList>
            <person name="Vargas-Peralta D."/>
            <person name="Narvaez-Barragan D.A."/>
            <person name="de Sandozequi A."/>
            <person name="Romero-Gutierrez M.F."/>
            <person name="Segovia L."/>
            <person name="Martinez-Anaya C."/>
            <person name="Alcaraz L.D."/>
            <person name="de la Torre Almaraz R."/>
        </authorList>
    </citation>
    <scope>NUCLEOTIDE SEQUENCE</scope>
    <source>
        <strain evidence="1">A3</strain>
    </source>
</reference>
<proteinExistence type="predicted"/>
<organism evidence="1 2">
    <name type="scientific">Pectobacterium polaris</name>
    <dbReference type="NCBI Taxonomy" id="2042057"/>
    <lineage>
        <taxon>Bacteria</taxon>
        <taxon>Pseudomonadati</taxon>
        <taxon>Pseudomonadota</taxon>
        <taxon>Gammaproteobacteria</taxon>
        <taxon>Enterobacterales</taxon>
        <taxon>Pectobacteriaceae</taxon>
        <taxon>Pectobacterium</taxon>
    </lineage>
</organism>
<name>A0AAW4NUW0_9GAMM</name>
<comment type="caution">
    <text evidence="1">The sequence shown here is derived from an EMBL/GenBank/DDBJ whole genome shotgun (WGS) entry which is preliminary data.</text>
</comment>
<evidence type="ECO:0000313" key="2">
    <source>
        <dbReference type="Proteomes" id="UP000696310"/>
    </source>
</evidence>
<sequence length="140" mass="16597">MELDDDNDFFHQRRTNEDEYGFLRKVTYKKELDIIDPLGDGVVEHFLSKNEDWKYELEWRMFLPAHQATKKIEHGGLVFDLFSFPACMIKSVILGCKATDEFEKIIRTVLKSDEEFSHVKLFKCHCSNERYELITTPIDK</sequence>
<accession>A0AAW4NUW0</accession>
<protein>
    <submittedName>
        <fullName evidence="1">Uncharacterized protein</fullName>
    </submittedName>
</protein>
<dbReference type="RefSeq" id="WP_219678259.1">
    <property type="nucleotide sequence ID" value="NZ_JAESHX010000009.1"/>
</dbReference>
<dbReference type="Proteomes" id="UP000696310">
    <property type="component" value="Unassembled WGS sequence"/>
</dbReference>
<dbReference type="EMBL" id="JAESHX010000009">
    <property type="protein sequence ID" value="MBW5890883.1"/>
    <property type="molecule type" value="Genomic_DNA"/>
</dbReference>
<dbReference type="AlphaFoldDB" id="A0AAW4NUW0"/>